<keyword evidence="2" id="KW-1185">Reference proteome</keyword>
<name>E9H4Y3_DAPPU</name>
<dbReference type="Proteomes" id="UP000000305">
    <property type="component" value="Unassembled WGS sequence"/>
</dbReference>
<dbReference type="InParanoid" id="E9H4Y3"/>
<evidence type="ECO:0000313" key="2">
    <source>
        <dbReference type="Proteomes" id="UP000000305"/>
    </source>
</evidence>
<sequence>MNPPIYHCPNIIMYLFSGPYKVTRPCPTQPAAKIRRIRPVFFSFVRVGQQQQQQQGKHVKGFPSPFGWLERSPPVHVYKKLRSNLSQRQSQSRHFDVCAQQSAGQLGWTHAGSGCFIPVRDREEQSNEFAFGRAGFLDALHGRHPQQRSSESARIGGCQSSRGFVSIAFPVGFGPPVLLRLPGHDRRLPQL</sequence>
<protein>
    <submittedName>
        <fullName evidence="1">Uncharacterized protein</fullName>
    </submittedName>
</protein>
<organism evidence="1 2">
    <name type="scientific">Daphnia pulex</name>
    <name type="common">Water flea</name>
    <dbReference type="NCBI Taxonomy" id="6669"/>
    <lineage>
        <taxon>Eukaryota</taxon>
        <taxon>Metazoa</taxon>
        <taxon>Ecdysozoa</taxon>
        <taxon>Arthropoda</taxon>
        <taxon>Crustacea</taxon>
        <taxon>Branchiopoda</taxon>
        <taxon>Diplostraca</taxon>
        <taxon>Cladocera</taxon>
        <taxon>Anomopoda</taxon>
        <taxon>Daphniidae</taxon>
        <taxon>Daphnia</taxon>
    </lineage>
</organism>
<dbReference type="KEGG" id="dpx:DAPPUDRAFT_227174"/>
<gene>
    <name evidence="1" type="ORF">DAPPUDRAFT_227174</name>
</gene>
<dbReference type="EMBL" id="GL732592">
    <property type="protein sequence ID" value="EFX73272.1"/>
    <property type="molecule type" value="Genomic_DNA"/>
</dbReference>
<dbReference type="AlphaFoldDB" id="E9H4Y3"/>
<evidence type="ECO:0000313" key="1">
    <source>
        <dbReference type="EMBL" id="EFX73272.1"/>
    </source>
</evidence>
<accession>E9H4Y3</accession>
<reference evidence="1 2" key="1">
    <citation type="journal article" date="2011" name="Science">
        <title>The ecoresponsive genome of Daphnia pulex.</title>
        <authorList>
            <person name="Colbourne J.K."/>
            <person name="Pfrender M.E."/>
            <person name="Gilbert D."/>
            <person name="Thomas W.K."/>
            <person name="Tucker A."/>
            <person name="Oakley T.H."/>
            <person name="Tokishita S."/>
            <person name="Aerts A."/>
            <person name="Arnold G.J."/>
            <person name="Basu M.K."/>
            <person name="Bauer D.J."/>
            <person name="Caceres C.E."/>
            <person name="Carmel L."/>
            <person name="Casola C."/>
            <person name="Choi J.H."/>
            <person name="Detter J.C."/>
            <person name="Dong Q."/>
            <person name="Dusheyko S."/>
            <person name="Eads B.D."/>
            <person name="Frohlich T."/>
            <person name="Geiler-Samerotte K.A."/>
            <person name="Gerlach D."/>
            <person name="Hatcher P."/>
            <person name="Jogdeo S."/>
            <person name="Krijgsveld J."/>
            <person name="Kriventseva E.V."/>
            <person name="Kultz D."/>
            <person name="Laforsch C."/>
            <person name="Lindquist E."/>
            <person name="Lopez J."/>
            <person name="Manak J.R."/>
            <person name="Muller J."/>
            <person name="Pangilinan J."/>
            <person name="Patwardhan R.P."/>
            <person name="Pitluck S."/>
            <person name="Pritham E.J."/>
            <person name="Rechtsteiner A."/>
            <person name="Rho M."/>
            <person name="Rogozin I.B."/>
            <person name="Sakarya O."/>
            <person name="Salamov A."/>
            <person name="Schaack S."/>
            <person name="Shapiro H."/>
            <person name="Shiga Y."/>
            <person name="Skalitzky C."/>
            <person name="Smith Z."/>
            <person name="Souvorov A."/>
            <person name="Sung W."/>
            <person name="Tang Z."/>
            <person name="Tsuchiya D."/>
            <person name="Tu H."/>
            <person name="Vos H."/>
            <person name="Wang M."/>
            <person name="Wolf Y.I."/>
            <person name="Yamagata H."/>
            <person name="Yamada T."/>
            <person name="Ye Y."/>
            <person name="Shaw J.R."/>
            <person name="Andrews J."/>
            <person name="Crease T.J."/>
            <person name="Tang H."/>
            <person name="Lucas S.M."/>
            <person name="Robertson H.M."/>
            <person name="Bork P."/>
            <person name="Koonin E.V."/>
            <person name="Zdobnov E.M."/>
            <person name="Grigoriev I.V."/>
            <person name="Lynch M."/>
            <person name="Boore J.L."/>
        </authorList>
    </citation>
    <scope>NUCLEOTIDE SEQUENCE [LARGE SCALE GENOMIC DNA]</scope>
</reference>
<proteinExistence type="predicted"/>
<dbReference type="HOGENOM" id="CLU_1422833_0_0_1"/>